<reference evidence="7" key="1">
    <citation type="submission" date="2017-03" db="EMBL/GenBank/DDBJ databases">
        <title>Novel pathways for hydrocarbon cycling and metabolic interdependencies in hydrothermal sediment communities.</title>
        <authorList>
            <person name="Dombrowski N."/>
            <person name="Seitz K."/>
            <person name="Teske A."/>
            <person name="Baker B."/>
        </authorList>
    </citation>
    <scope>NUCLEOTIDE SEQUENCE [LARGE SCALE GENOMIC DNA]</scope>
</reference>
<dbReference type="InterPro" id="IPR050811">
    <property type="entry name" value="Phosphate_ABC_transporter"/>
</dbReference>
<dbReference type="Proteomes" id="UP000192611">
    <property type="component" value="Unassembled WGS sequence"/>
</dbReference>
<dbReference type="PANTHER" id="PTHR30570">
    <property type="entry name" value="PERIPLASMIC PHOSPHATE BINDING COMPONENT OF PHOSPHATE ABC TRANSPORTER"/>
    <property type="match status" value="1"/>
</dbReference>
<evidence type="ECO:0000313" key="7">
    <source>
        <dbReference type="Proteomes" id="UP000192611"/>
    </source>
</evidence>
<keyword evidence="3" id="KW-0732">Signal</keyword>
<dbReference type="InterPro" id="IPR024370">
    <property type="entry name" value="PBP_domain"/>
</dbReference>
<dbReference type="NCBIfam" id="TIGR02136">
    <property type="entry name" value="ptsS_2"/>
    <property type="match status" value="1"/>
</dbReference>
<dbReference type="EMBL" id="NATQ01000003">
    <property type="protein sequence ID" value="OQX91302.1"/>
    <property type="molecule type" value="Genomic_DNA"/>
</dbReference>
<dbReference type="SUPFAM" id="SSF53850">
    <property type="entry name" value="Periplasmic binding protein-like II"/>
    <property type="match status" value="1"/>
</dbReference>
<accession>A0A1W9S3R6</accession>
<dbReference type="GO" id="GO:0006817">
    <property type="term" value="P:phosphate ion transport"/>
    <property type="evidence" value="ECO:0007669"/>
    <property type="project" value="UniProtKB-UniRule"/>
</dbReference>
<name>A0A1W9S3R6_9BACT</name>
<feature type="domain" description="PBP" evidence="5">
    <location>
        <begin position="28"/>
        <end position="265"/>
    </location>
</feature>
<gene>
    <name evidence="6" type="ORF">B6D57_00255</name>
</gene>
<proteinExistence type="inferred from homology"/>
<sequence length="279" mass="30309">MRRITTLLTLMLMVAMVFNIGCKKKEEGEEKGGEVTITGSTTILPIMQRIAEVYMEKHPEYEISVSGGGSGVGITALLDGTADIAMASRTMKDKEWATAKEKQLDIKEVEIARDGIAVVLHPTNPVSGLTLEQLKDIYIGKTKNWKEVGGPDLDIVVVSRDSASGTFEVFNKKVLKDEKLRVDALMQASNAAVRSSVEGSEGAIGYIGLGYITGDVKPIKIDGVEPTEKLILSGEYPIARSLYLYLKSDAIKAANDVVDFVLSNEGQKIVREVGYIPLK</sequence>
<comment type="caution">
    <text evidence="6">The sequence shown here is derived from an EMBL/GenBank/DDBJ whole genome shotgun (WGS) entry which is preliminary data.</text>
</comment>
<evidence type="ECO:0000256" key="2">
    <source>
        <dbReference type="ARBA" id="ARBA00022448"/>
    </source>
</evidence>
<keyword evidence="4" id="KW-0592">Phosphate transport</keyword>
<organism evidence="6 7">
    <name type="scientific">Candidatus Coatesbacteria bacterium 4484_99</name>
    <dbReference type="NCBI Taxonomy" id="1970774"/>
    <lineage>
        <taxon>Bacteria</taxon>
        <taxon>Candidatus Coatesiibacteriota</taxon>
    </lineage>
</organism>
<dbReference type="PANTHER" id="PTHR30570:SF1">
    <property type="entry name" value="PHOSPHATE-BINDING PROTEIN PSTS"/>
    <property type="match status" value="1"/>
</dbReference>
<evidence type="ECO:0000313" key="6">
    <source>
        <dbReference type="EMBL" id="OQX91302.1"/>
    </source>
</evidence>
<evidence type="ECO:0000256" key="3">
    <source>
        <dbReference type="ARBA" id="ARBA00022729"/>
    </source>
</evidence>
<protein>
    <recommendedName>
        <fullName evidence="4">Phosphate-binding protein</fullName>
    </recommendedName>
</protein>
<comment type="function">
    <text evidence="4">Involved in the system for phosphate transport across the cytoplasmic membrane.</text>
</comment>
<comment type="similarity">
    <text evidence="1 4">Belongs to the PstS family.</text>
</comment>
<dbReference type="AlphaFoldDB" id="A0A1W9S3R6"/>
<dbReference type="GO" id="GO:0042301">
    <property type="term" value="F:phosphate ion binding"/>
    <property type="evidence" value="ECO:0007669"/>
    <property type="project" value="UniProtKB-UniRule"/>
</dbReference>
<dbReference type="Gene3D" id="3.40.190.10">
    <property type="entry name" value="Periplasmic binding protein-like II"/>
    <property type="match status" value="2"/>
</dbReference>
<evidence type="ECO:0000256" key="4">
    <source>
        <dbReference type="RuleBase" id="RU367119"/>
    </source>
</evidence>
<evidence type="ECO:0000259" key="5">
    <source>
        <dbReference type="Pfam" id="PF12849"/>
    </source>
</evidence>
<dbReference type="CDD" id="cd13653">
    <property type="entry name" value="PBP2_phosphate_like_1"/>
    <property type="match status" value="1"/>
</dbReference>
<keyword evidence="2 4" id="KW-0813">Transport</keyword>
<dbReference type="InterPro" id="IPR011862">
    <property type="entry name" value="Phos-bd"/>
</dbReference>
<dbReference type="Pfam" id="PF12849">
    <property type="entry name" value="PBP_like_2"/>
    <property type="match status" value="1"/>
</dbReference>
<evidence type="ECO:0000256" key="1">
    <source>
        <dbReference type="ARBA" id="ARBA00008725"/>
    </source>
</evidence>